<feature type="signal peptide" evidence="2">
    <location>
        <begin position="1"/>
        <end position="24"/>
    </location>
</feature>
<dbReference type="OrthoDB" id="258610at2"/>
<dbReference type="Proteomes" id="UP000032431">
    <property type="component" value="Chromosome I"/>
</dbReference>
<feature type="compositionally biased region" description="Basic and acidic residues" evidence="1">
    <location>
        <begin position="64"/>
        <end position="96"/>
    </location>
</feature>
<dbReference type="SUPFAM" id="SSF88713">
    <property type="entry name" value="Glycoside hydrolase/deacetylase"/>
    <property type="match status" value="1"/>
</dbReference>
<dbReference type="STRING" id="29343.CCDG5_1807"/>
<feature type="chain" id="PRO_5001740585" description="NodB homology domain-containing protein" evidence="2">
    <location>
        <begin position="25"/>
        <end position="331"/>
    </location>
</feature>
<dbReference type="GO" id="GO:0005975">
    <property type="term" value="P:carbohydrate metabolic process"/>
    <property type="evidence" value="ECO:0007669"/>
    <property type="project" value="InterPro"/>
</dbReference>
<dbReference type="GO" id="GO:0016810">
    <property type="term" value="F:hydrolase activity, acting on carbon-nitrogen (but not peptide) bonds"/>
    <property type="evidence" value="ECO:0007669"/>
    <property type="project" value="InterPro"/>
</dbReference>
<accession>A0A078KUS0</accession>
<evidence type="ECO:0000256" key="2">
    <source>
        <dbReference type="SAM" id="SignalP"/>
    </source>
</evidence>
<gene>
    <name evidence="4" type="ORF">CCDG5_1807</name>
</gene>
<dbReference type="InterPro" id="IPR002509">
    <property type="entry name" value="NODB_dom"/>
</dbReference>
<keyword evidence="2" id="KW-0732">Signal</keyword>
<proteinExistence type="predicted"/>
<feature type="domain" description="NodB homology" evidence="3">
    <location>
        <begin position="113"/>
        <end position="311"/>
    </location>
</feature>
<evidence type="ECO:0000313" key="5">
    <source>
        <dbReference type="Proteomes" id="UP000032431"/>
    </source>
</evidence>
<reference evidence="5" key="1">
    <citation type="submission" date="2014-07" db="EMBL/GenBank/DDBJ databases">
        <authorList>
            <person name="Wibberg D."/>
        </authorList>
    </citation>
    <scope>NUCLEOTIDE SEQUENCE [LARGE SCALE GENOMIC DNA]</scope>
    <source>
        <strain evidence="5">DG5</strain>
    </source>
</reference>
<dbReference type="AlphaFoldDB" id="A0A078KUS0"/>
<feature type="region of interest" description="Disordered" evidence="1">
    <location>
        <begin position="64"/>
        <end position="105"/>
    </location>
</feature>
<sequence length="331" mass="36958">MKNLNSRTIIAKGMLSLILICVLAAEISCVGINTAAKGSTSEQVKTNNDVKAVSLNKSETKVIETNKDTEKKSEADQNKKTDSKDDKKKDTKDKPNNDTPVQKAIKPKYKGKKTAYLTFDDGPSNITPRLLDILKQKNVKATFFIAALSKDTHQKREWIKRESDEGHTVGIHSWTHDYNYIYSSVANYENDFEKIRKMIISATGKEPKFVRFPGGTDNTVSLKVNNGVPIMPTLLQNVLDNGYIVVDWNAGGMDARKPIPSKDTLVKQITQQCSKLKTAVILLHDSAPHKSSVEAVPEIIDNLRAMGFTFEPLKNDDEIVRHKPTVKYIAK</sequence>
<organism evidence="4 5">
    <name type="scientific">[Clostridium] cellulosi</name>
    <dbReference type="NCBI Taxonomy" id="29343"/>
    <lineage>
        <taxon>Bacteria</taxon>
        <taxon>Bacillati</taxon>
        <taxon>Bacillota</taxon>
        <taxon>Clostridia</taxon>
        <taxon>Eubacteriales</taxon>
        <taxon>Oscillospiraceae</taxon>
        <taxon>Oscillospiraceae incertae sedis</taxon>
    </lineage>
</organism>
<evidence type="ECO:0000259" key="3">
    <source>
        <dbReference type="PROSITE" id="PS51677"/>
    </source>
</evidence>
<keyword evidence="5" id="KW-1185">Reference proteome</keyword>
<dbReference type="Gene3D" id="3.20.20.370">
    <property type="entry name" value="Glycoside hydrolase/deacetylase"/>
    <property type="match status" value="1"/>
</dbReference>
<dbReference type="Pfam" id="PF01522">
    <property type="entry name" value="Polysacc_deac_1"/>
    <property type="match status" value="1"/>
</dbReference>
<dbReference type="CDD" id="cd10944">
    <property type="entry name" value="CE4_SmPgdA_like"/>
    <property type="match status" value="1"/>
</dbReference>
<dbReference type="InterPro" id="IPR050248">
    <property type="entry name" value="Polysacc_deacetylase_ArnD"/>
</dbReference>
<dbReference type="PROSITE" id="PS51677">
    <property type="entry name" value="NODB"/>
    <property type="match status" value="1"/>
</dbReference>
<dbReference type="EMBL" id="LM995447">
    <property type="protein sequence ID" value="CDZ24905.1"/>
    <property type="molecule type" value="Genomic_DNA"/>
</dbReference>
<dbReference type="PANTHER" id="PTHR10587">
    <property type="entry name" value="GLYCOSYL TRANSFERASE-RELATED"/>
    <property type="match status" value="1"/>
</dbReference>
<protein>
    <recommendedName>
        <fullName evidence="3">NodB homology domain-containing protein</fullName>
    </recommendedName>
</protein>
<dbReference type="PATRIC" id="fig|29343.3.peg.1897"/>
<evidence type="ECO:0000256" key="1">
    <source>
        <dbReference type="SAM" id="MobiDB-lite"/>
    </source>
</evidence>
<evidence type="ECO:0000313" key="4">
    <source>
        <dbReference type="EMBL" id="CDZ24905.1"/>
    </source>
</evidence>
<name>A0A078KUS0_9FIRM</name>
<dbReference type="HOGENOM" id="CLU_021264_6_1_9"/>
<dbReference type="KEGG" id="ccel:CCDG5_1807"/>
<dbReference type="PANTHER" id="PTHR10587:SF125">
    <property type="entry name" value="POLYSACCHARIDE DEACETYLASE YHEN-RELATED"/>
    <property type="match status" value="1"/>
</dbReference>
<dbReference type="InterPro" id="IPR011330">
    <property type="entry name" value="Glyco_hydro/deAcase_b/a-brl"/>
</dbReference>